<dbReference type="OrthoDB" id="9810827at2"/>
<proteinExistence type="predicted"/>
<dbReference type="InterPro" id="IPR023393">
    <property type="entry name" value="START-like_dom_sf"/>
</dbReference>
<protein>
    <submittedName>
        <fullName evidence="1">Polyketide cyclase / dehydrase and lipid transport</fullName>
    </submittedName>
</protein>
<accession>A0A0U1NTP1</accession>
<evidence type="ECO:0000313" key="2">
    <source>
        <dbReference type="Proteomes" id="UP000199087"/>
    </source>
</evidence>
<organism evidence="1 2">
    <name type="scientific">Neobacillus massiliamazoniensis</name>
    <dbReference type="NCBI Taxonomy" id="1499688"/>
    <lineage>
        <taxon>Bacteria</taxon>
        <taxon>Bacillati</taxon>
        <taxon>Bacillota</taxon>
        <taxon>Bacilli</taxon>
        <taxon>Bacillales</taxon>
        <taxon>Bacillaceae</taxon>
        <taxon>Neobacillus</taxon>
    </lineage>
</organism>
<keyword evidence="2" id="KW-1185">Reference proteome</keyword>
<dbReference type="STRING" id="1499688.BN000_01236"/>
<dbReference type="AlphaFoldDB" id="A0A0U1NTP1"/>
<reference evidence="2" key="1">
    <citation type="submission" date="2015-05" db="EMBL/GenBank/DDBJ databases">
        <authorList>
            <person name="Urmite Genomes"/>
        </authorList>
    </citation>
    <scope>NUCLEOTIDE SEQUENCE [LARGE SCALE GENOMIC DNA]</scope>
    <source>
        <strain evidence="2">LF1</strain>
    </source>
</reference>
<evidence type="ECO:0000313" key="1">
    <source>
        <dbReference type="EMBL" id="CRK81335.1"/>
    </source>
</evidence>
<dbReference type="RefSeq" id="WP_090632196.1">
    <property type="nucleotide sequence ID" value="NZ_CVRB01000001.1"/>
</dbReference>
<dbReference type="Proteomes" id="UP000199087">
    <property type="component" value="Unassembled WGS sequence"/>
</dbReference>
<name>A0A0U1NTP1_9BACI</name>
<dbReference type="EMBL" id="CVRB01000001">
    <property type="protein sequence ID" value="CRK81335.1"/>
    <property type="molecule type" value="Genomic_DNA"/>
</dbReference>
<gene>
    <name evidence="1" type="ORF">BN000_01236</name>
</gene>
<sequence length="142" mass="16050">MWKYENSIYTDARPQDIWRLYQNISEWTKWDKGLAQVTLNGSFEKGTKGYLTPMGEEPLPFTLTEVKENEFFSDVTVLEDAGIQLEFNHRIEIHESKTKLTHALVISGPNSEMMGNQIGPMISQGIPDTMANLVMLAGGKIV</sequence>
<dbReference type="SUPFAM" id="SSF55961">
    <property type="entry name" value="Bet v1-like"/>
    <property type="match status" value="1"/>
</dbReference>
<dbReference type="Gene3D" id="3.30.530.20">
    <property type="match status" value="1"/>
</dbReference>